<feature type="compositionally biased region" description="Low complexity" evidence="1">
    <location>
        <begin position="31"/>
        <end position="51"/>
    </location>
</feature>
<reference evidence="3" key="1">
    <citation type="journal article" date="2021" name="Nat. Commun.">
        <title>Genetic determinants of endophytism in the Arabidopsis root mycobiome.</title>
        <authorList>
            <person name="Mesny F."/>
            <person name="Miyauchi S."/>
            <person name="Thiergart T."/>
            <person name="Pickel B."/>
            <person name="Atanasova L."/>
            <person name="Karlsson M."/>
            <person name="Huettel B."/>
            <person name="Barry K.W."/>
            <person name="Haridas S."/>
            <person name="Chen C."/>
            <person name="Bauer D."/>
            <person name="Andreopoulos W."/>
            <person name="Pangilinan J."/>
            <person name="LaButti K."/>
            <person name="Riley R."/>
            <person name="Lipzen A."/>
            <person name="Clum A."/>
            <person name="Drula E."/>
            <person name="Henrissat B."/>
            <person name="Kohler A."/>
            <person name="Grigoriev I.V."/>
            <person name="Martin F.M."/>
            <person name="Hacquard S."/>
        </authorList>
    </citation>
    <scope>NUCLEOTIDE SEQUENCE</scope>
    <source>
        <strain evidence="3">MPI-SDFR-AT-0117</strain>
    </source>
</reference>
<dbReference type="EMBL" id="JAGSXJ010000009">
    <property type="protein sequence ID" value="KAH6688509.1"/>
    <property type="molecule type" value="Genomic_DNA"/>
</dbReference>
<dbReference type="AlphaFoldDB" id="A0A9P8VCI9"/>
<name>A0A9P8VCI9_9PEZI</name>
<evidence type="ECO:0000256" key="2">
    <source>
        <dbReference type="SAM" id="Phobius"/>
    </source>
</evidence>
<proteinExistence type="predicted"/>
<protein>
    <submittedName>
        <fullName evidence="3">Uncharacterized protein</fullName>
    </submittedName>
</protein>
<feature type="compositionally biased region" description="Low complexity" evidence="1">
    <location>
        <begin position="78"/>
        <end position="94"/>
    </location>
</feature>
<evidence type="ECO:0000313" key="3">
    <source>
        <dbReference type="EMBL" id="KAH6688509.1"/>
    </source>
</evidence>
<accession>A0A9P8VCI9</accession>
<feature type="region of interest" description="Disordered" evidence="1">
    <location>
        <begin position="1"/>
        <end position="130"/>
    </location>
</feature>
<comment type="caution">
    <text evidence="3">The sequence shown here is derived from an EMBL/GenBank/DDBJ whole genome shotgun (WGS) entry which is preliminary data.</text>
</comment>
<dbReference type="Proteomes" id="UP000770015">
    <property type="component" value="Unassembled WGS sequence"/>
</dbReference>
<keyword evidence="4" id="KW-1185">Reference proteome</keyword>
<feature type="transmembrane region" description="Helical" evidence="2">
    <location>
        <begin position="201"/>
        <end position="223"/>
    </location>
</feature>
<keyword evidence="2" id="KW-1133">Transmembrane helix</keyword>
<keyword evidence="2" id="KW-0812">Transmembrane</keyword>
<gene>
    <name evidence="3" type="ORF">F5X68DRAFT_260970</name>
</gene>
<organism evidence="3 4">
    <name type="scientific">Plectosphaerella plurivora</name>
    <dbReference type="NCBI Taxonomy" id="936078"/>
    <lineage>
        <taxon>Eukaryota</taxon>
        <taxon>Fungi</taxon>
        <taxon>Dikarya</taxon>
        <taxon>Ascomycota</taxon>
        <taxon>Pezizomycotina</taxon>
        <taxon>Sordariomycetes</taxon>
        <taxon>Hypocreomycetidae</taxon>
        <taxon>Glomerellales</taxon>
        <taxon>Plectosphaerellaceae</taxon>
        <taxon>Plectosphaerella</taxon>
    </lineage>
</organism>
<evidence type="ECO:0000313" key="4">
    <source>
        <dbReference type="Proteomes" id="UP000770015"/>
    </source>
</evidence>
<sequence>MSGLLDDLFSPPSQQSAGPPLLGPILGGGDDATSATTTPTPRLQPLPTGTPSEASTPAPVRTGNADANPESPSDDAGSQQSTTTQPPVPSTTATRPRPTFIITDSPSDASPTTSDLPPPLSPSAVPSLPATPDPDDVLIVAPSPTAPLVIPTDLLAAPTTLLTLTSSAIPLPTSSALPGDAEAALADPSANNNAMASLMPALPISLGIGGGVLFFGVIGGLLYKKGVWPFRGDREREGRFEELEDGSGNAATAEKQFQRKWDPRVSGVGVFTTRTNGATNF</sequence>
<evidence type="ECO:0000256" key="1">
    <source>
        <dbReference type="SAM" id="MobiDB-lite"/>
    </source>
</evidence>
<keyword evidence="2" id="KW-0472">Membrane</keyword>
<feature type="compositionally biased region" description="Low complexity" evidence="1">
    <location>
        <begin position="104"/>
        <end position="115"/>
    </location>
</feature>